<feature type="compositionally biased region" description="Low complexity" evidence="1">
    <location>
        <begin position="30"/>
        <end position="43"/>
    </location>
</feature>
<feature type="compositionally biased region" description="Basic residues" evidence="1">
    <location>
        <begin position="170"/>
        <end position="180"/>
    </location>
</feature>
<dbReference type="EMBL" id="CADCTS010000282">
    <property type="protein sequence ID" value="CAA9309538.1"/>
    <property type="molecule type" value="Genomic_DNA"/>
</dbReference>
<feature type="non-terminal residue" evidence="2">
    <location>
        <position position="1"/>
    </location>
</feature>
<feature type="compositionally biased region" description="Basic and acidic residues" evidence="1">
    <location>
        <begin position="197"/>
        <end position="221"/>
    </location>
</feature>
<reference evidence="2" key="1">
    <citation type="submission" date="2020-02" db="EMBL/GenBank/DDBJ databases">
        <authorList>
            <person name="Meier V. D."/>
        </authorList>
    </citation>
    <scope>NUCLEOTIDE SEQUENCE</scope>
    <source>
        <strain evidence="2">AVDCRST_MAG48</strain>
    </source>
</reference>
<evidence type="ECO:0000256" key="1">
    <source>
        <dbReference type="SAM" id="MobiDB-lite"/>
    </source>
</evidence>
<proteinExistence type="predicted"/>
<keyword evidence="2" id="KW-0560">Oxidoreductase</keyword>
<dbReference type="AlphaFoldDB" id="A0A6J4KLU6"/>
<gene>
    <name evidence="2" type="ORF">AVDCRST_MAG48-1940</name>
</gene>
<dbReference type="EC" id="1.17.7.3" evidence="2"/>
<dbReference type="GO" id="GO:0141197">
    <property type="term" value="F:4-hydroxy-3-methylbut-2-enyl-diphosphate synthase activity (flavodoxin)"/>
    <property type="evidence" value="ECO:0007669"/>
    <property type="project" value="UniProtKB-EC"/>
</dbReference>
<feature type="non-terminal residue" evidence="2">
    <location>
        <position position="251"/>
    </location>
</feature>
<organism evidence="2">
    <name type="scientific">uncultured Friedmanniella sp</name>
    <dbReference type="NCBI Taxonomy" id="335381"/>
    <lineage>
        <taxon>Bacteria</taxon>
        <taxon>Bacillati</taxon>
        <taxon>Actinomycetota</taxon>
        <taxon>Actinomycetes</taxon>
        <taxon>Propionibacteriales</taxon>
        <taxon>Nocardioidaceae</taxon>
        <taxon>Friedmanniella</taxon>
        <taxon>environmental samples</taxon>
    </lineage>
</organism>
<protein>
    <submittedName>
        <fullName evidence="2">(E)-4-hydroxy-3-methylbut-2-enyl-diphosphate synthase (Flavodoxin)</fullName>
        <ecNumber evidence="2">1.17.7.3</ecNumber>
    </submittedName>
</protein>
<feature type="compositionally biased region" description="Basic residues" evidence="1">
    <location>
        <begin position="93"/>
        <end position="109"/>
    </location>
</feature>
<accession>A0A6J4KLU6</accession>
<name>A0A6J4KLU6_9ACTN</name>
<feature type="region of interest" description="Disordered" evidence="1">
    <location>
        <begin position="1"/>
        <end position="251"/>
    </location>
</feature>
<feature type="compositionally biased region" description="Basic residues" evidence="1">
    <location>
        <begin position="231"/>
        <end position="251"/>
    </location>
</feature>
<evidence type="ECO:0000313" key="2">
    <source>
        <dbReference type="EMBL" id="CAA9309538.1"/>
    </source>
</evidence>
<sequence length="251" mass="27384">HLDPDRRQRRLARQAADGQVRQGDPRGARRVGAVGGQPVRGARLPGLQDQRQAQRPGDHGPRLRAAQRGLRLSAAPRGHRGRPGLPGDDQVGRRLRRPALQGHRRHHPRVPLGPAGRGGQGRHPDPAVAEPPPPQARDRLLPVLRAGPGRRLQAGRGGHRRARGDDRPAPRRRHGLRRQRPGGGPRGRPGRRLRQRQGTDLRPRRGGQDRPRGRHRRDADRGGAAAGRVHAGGRGRPRGLGGRRSRAGPGL</sequence>